<dbReference type="EMBL" id="BMAW01095606">
    <property type="protein sequence ID" value="GFS70939.1"/>
    <property type="molecule type" value="Genomic_DNA"/>
</dbReference>
<proteinExistence type="predicted"/>
<accession>A0A8X6MPE2</accession>
<organism evidence="1 2">
    <name type="scientific">Nephila pilipes</name>
    <name type="common">Giant wood spider</name>
    <name type="synonym">Nephila maculata</name>
    <dbReference type="NCBI Taxonomy" id="299642"/>
    <lineage>
        <taxon>Eukaryota</taxon>
        <taxon>Metazoa</taxon>
        <taxon>Ecdysozoa</taxon>
        <taxon>Arthropoda</taxon>
        <taxon>Chelicerata</taxon>
        <taxon>Arachnida</taxon>
        <taxon>Araneae</taxon>
        <taxon>Araneomorphae</taxon>
        <taxon>Entelegynae</taxon>
        <taxon>Araneoidea</taxon>
        <taxon>Nephilidae</taxon>
        <taxon>Nephila</taxon>
    </lineage>
</organism>
<dbReference type="AlphaFoldDB" id="A0A8X6MPE2"/>
<reference evidence="1" key="1">
    <citation type="submission" date="2020-08" db="EMBL/GenBank/DDBJ databases">
        <title>Multicomponent nature underlies the extraordinary mechanical properties of spider dragline silk.</title>
        <authorList>
            <person name="Kono N."/>
            <person name="Nakamura H."/>
            <person name="Mori M."/>
            <person name="Yoshida Y."/>
            <person name="Ohtoshi R."/>
            <person name="Malay A.D."/>
            <person name="Moran D.A.P."/>
            <person name="Tomita M."/>
            <person name="Numata K."/>
            <person name="Arakawa K."/>
        </authorList>
    </citation>
    <scope>NUCLEOTIDE SEQUENCE</scope>
</reference>
<dbReference type="Proteomes" id="UP000887013">
    <property type="component" value="Unassembled WGS sequence"/>
</dbReference>
<protein>
    <submittedName>
        <fullName evidence="1">Uncharacterized protein</fullName>
    </submittedName>
</protein>
<comment type="caution">
    <text evidence="1">The sequence shown here is derived from an EMBL/GenBank/DDBJ whole genome shotgun (WGS) entry which is preliminary data.</text>
</comment>
<evidence type="ECO:0000313" key="1">
    <source>
        <dbReference type="EMBL" id="GFS70939.1"/>
    </source>
</evidence>
<sequence>MLKTPLVKYNNNVSKFILNDEYNEIEMRQTFLQGPLPGNMYALKRRDGYGYHDNTSSWLLCKQLSHGACCPKPYTWKLYIGLGILP</sequence>
<name>A0A8X6MPE2_NEPPI</name>
<keyword evidence="2" id="KW-1185">Reference proteome</keyword>
<evidence type="ECO:0000313" key="2">
    <source>
        <dbReference type="Proteomes" id="UP000887013"/>
    </source>
</evidence>
<gene>
    <name evidence="1" type="ORF">NPIL_163721</name>
</gene>